<evidence type="ECO:0000256" key="1">
    <source>
        <dbReference type="SAM" id="MobiDB-lite"/>
    </source>
</evidence>
<reference evidence="2" key="1">
    <citation type="journal article" date="2014" name="Int. J. Syst. Evol. Microbiol.">
        <title>Complete genome sequence of Corynebacterium casei LMG S-19264T (=DSM 44701T), isolated from a smear-ripened cheese.</title>
        <authorList>
            <consortium name="US DOE Joint Genome Institute (JGI-PGF)"/>
            <person name="Walter F."/>
            <person name="Albersmeier A."/>
            <person name="Kalinowski J."/>
            <person name="Ruckert C."/>
        </authorList>
    </citation>
    <scope>NUCLEOTIDE SEQUENCE</scope>
    <source>
        <strain evidence="2">NBRC 112290</strain>
    </source>
</reference>
<dbReference type="Proteomes" id="UP001157161">
    <property type="component" value="Unassembled WGS sequence"/>
</dbReference>
<feature type="compositionally biased region" description="Basic and acidic residues" evidence="1">
    <location>
        <begin position="172"/>
        <end position="188"/>
    </location>
</feature>
<evidence type="ECO:0000313" key="3">
    <source>
        <dbReference type="Proteomes" id="UP001157161"/>
    </source>
</evidence>
<sequence>MKASARQPVPSASIARRVCQKPRGRRQGRGRDVVPQQAPREPPVHRAPRPGTHDHAAADEEPHHRDREARDQRGGEDEPREADHAREQEGREVALLPPGPGGERSAPEADVLERGGGRCGHDGISFVAETPSSRRRRARGPGRAPESGVGLSPLSGEAGSTSGFVLRSTRATVDDWKERASAPEHEVQEDSWLQPT</sequence>
<name>A0AA38CTH3_9MICO</name>
<proteinExistence type="predicted"/>
<feature type="compositionally biased region" description="Basic and acidic residues" evidence="1">
    <location>
        <begin position="105"/>
        <end position="121"/>
    </location>
</feature>
<reference evidence="2" key="2">
    <citation type="submission" date="2023-02" db="EMBL/GenBank/DDBJ databases">
        <authorList>
            <person name="Sun Q."/>
            <person name="Mori K."/>
        </authorList>
    </citation>
    <scope>NUCLEOTIDE SEQUENCE</scope>
    <source>
        <strain evidence="2">NBRC 112290</strain>
    </source>
</reference>
<dbReference type="AlphaFoldDB" id="A0AA38CTH3"/>
<gene>
    <name evidence="2" type="ORF">GCM10025875_18940</name>
</gene>
<feature type="compositionally biased region" description="Basic and acidic residues" evidence="1">
    <location>
        <begin position="51"/>
        <end position="92"/>
    </location>
</feature>
<feature type="compositionally biased region" description="Basic residues" evidence="1">
    <location>
        <begin position="18"/>
        <end position="28"/>
    </location>
</feature>
<protein>
    <submittedName>
        <fullName evidence="2">Uncharacterized protein</fullName>
    </submittedName>
</protein>
<dbReference type="EMBL" id="BSUM01000001">
    <property type="protein sequence ID" value="GMA31902.1"/>
    <property type="molecule type" value="Genomic_DNA"/>
</dbReference>
<feature type="region of interest" description="Disordered" evidence="1">
    <location>
        <begin position="1"/>
        <end position="196"/>
    </location>
</feature>
<keyword evidence="3" id="KW-1185">Reference proteome</keyword>
<evidence type="ECO:0000313" key="2">
    <source>
        <dbReference type="EMBL" id="GMA31902.1"/>
    </source>
</evidence>
<accession>A0AA38CTH3</accession>
<organism evidence="2 3">
    <name type="scientific">Litorihabitans aurantiacus</name>
    <dbReference type="NCBI Taxonomy" id="1930061"/>
    <lineage>
        <taxon>Bacteria</taxon>
        <taxon>Bacillati</taxon>
        <taxon>Actinomycetota</taxon>
        <taxon>Actinomycetes</taxon>
        <taxon>Micrococcales</taxon>
        <taxon>Beutenbergiaceae</taxon>
        <taxon>Litorihabitans</taxon>
    </lineage>
</organism>
<comment type="caution">
    <text evidence="2">The sequence shown here is derived from an EMBL/GenBank/DDBJ whole genome shotgun (WGS) entry which is preliminary data.</text>
</comment>